<accession>A0A1T0ACJ1</accession>
<dbReference type="GO" id="GO:0017001">
    <property type="term" value="P:antibiotic catabolic process"/>
    <property type="evidence" value="ECO:0007669"/>
    <property type="project" value="InterPro"/>
</dbReference>
<dbReference type="SUPFAM" id="SSF56601">
    <property type="entry name" value="beta-lactamase/transpeptidase-like"/>
    <property type="match status" value="1"/>
</dbReference>
<dbReference type="NCBIfam" id="NF012161">
    <property type="entry name" value="bla_class_D_main"/>
    <property type="match status" value="1"/>
</dbReference>
<dbReference type="Proteomes" id="UP000190435">
    <property type="component" value="Unassembled WGS sequence"/>
</dbReference>
<dbReference type="AlphaFoldDB" id="A0A1T0ACJ1"/>
<dbReference type="EMBL" id="MUXU01000004">
    <property type="protein sequence ID" value="OOR93434.1"/>
    <property type="molecule type" value="Genomic_DNA"/>
</dbReference>
<evidence type="ECO:0000313" key="11">
    <source>
        <dbReference type="EMBL" id="OOR93434.1"/>
    </source>
</evidence>
<dbReference type="InterPro" id="IPR012338">
    <property type="entry name" value="Beta-lactam/transpept-like"/>
</dbReference>
<evidence type="ECO:0000313" key="13">
    <source>
        <dbReference type="Proteomes" id="UP000190435"/>
    </source>
</evidence>
<evidence type="ECO:0000256" key="1">
    <source>
        <dbReference type="ARBA" id="ARBA00001526"/>
    </source>
</evidence>
<dbReference type="GO" id="GO:0008800">
    <property type="term" value="F:beta-lactamase activity"/>
    <property type="evidence" value="ECO:0007669"/>
    <property type="project" value="UniProtKB-UniRule"/>
</dbReference>
<dbReference type="STRING" id="34060.B0181_00375"/>
<dbReference type="PANTHER" id="PTHR30627:SF6">
    <property type="entry name" value="BETA-LACTAMASE YBXI-RELATED"/>
    <property type="match status" value="1"/>
</dbReference>
<dbReference type="GO" id="GO:0046677">
    <property type="term" value="P:response to antibiotic"/>
    <property type="evidence" value="ECO:0007669"/>
    <property type="project" value="UniProtKB-UniRule"/>
</dbReference>
<keyword evidence="4 9" id="KW-0732">Signal</keyword>
<feature type="chain" id="PRO_5033283376" description="Beta-lactamase" evidence="9">
    <location>
        <begin position="19"/>
        <end position="297"/>
    </location>
</feature>
<keyword evidence="6 8" id="KW-0046">Antibiotic resistance</keyword>
<dbReference type="PROSITE" id="PS00337">
    <property type="entry name" value="BETA_LACTAMASE_D"/>
    <property type="match status" value="1"/>
</dbReference>
<evidence type="ECO:0000256" key="8">
    <source>
        <dbReference type="RuleBase" id="RU361140"/>
    </source>
</evidence>
<keyword evidence="5 8" id="KW-0378">Hydrolase</keyword>
<dbReference type="InterPro" id="IPR002137">
    <property type="entry name" value="Beta-lactam_class-D_AS"/>
</dbReference>
<gene>
    <name evidence="12" type="primary">bla</name>
    <name evidence="11" type="ORF">B0181_00375</name>
    <name evidence="12" type="ORF">NCTC10293_01682</name>
</gene>
<dbReference type="GO" id="GO:0005886">
    <property type="term" value="C:plasma membrane"/>
    <property type="evidence" value="ECO:0007669"/>
    <property type="project" value="TreeGrafter"/>
</dbReference>
<feature type="modified residue" description="N6-carboxylysine" evidence="7">
    <location>
        <position position="98"/>
    </location>
</feature>
<evidence type="ECO:0000256" key="2">
    <source>
        <dbReference type="ARBA" id="ARBA00007898"/>
    </source>
</evidence>
<reference evidence="11 13" key="1">
    <citation type="submission" date="2017-02" db="EMBL/GenBank/DDBJ databases">
        <title>Draft genome sequence of Moraxella caviae CCUG 355 type strain.</title>
        <authorList>
            <person name="Engstrom-Jakobsson H."/>
            <person name="Salva-Serra F."/>
            <person name="Thorell K."/>
            <person name="Gonzales-Siles L."/>
            <person name="Karlsson R."/>
            <person name="Boulund F."/>
            <person name="Engstrand L."/>
            <person name="Moore E."/>
        </authorList>
    </citation>
    <scope>NUCLEOTIDE SEQUENCE [LARGE SCALE GENOMIC DNA]</scope>
    <source>
        <strain evidence="11 13">CCUG 355</strain>
    </source>
</reference>
<dbReference type="EC" id="3.5.2.6" evidence="3 8"/>
<protein>
    <recommendedName>
        <fullName evidence="3 8">Beta-lactamase</fullName>
        <ecNumber evidence="3 8">3.5.2.6</ecNumber>
    </recommendedName>
</protein>
<feature type="active site" description="Acyl-ester intermediate" evidence="7">
    <location>
        <position position="95"/>
    </location>
</feature>
<evidence type="ECO:0000256" key="7">
    <source>
        <dbReference type="PIRSR" id="PIRSR602137-50"/>
    </source>
</evidence>
<dbReference type="GO" id="GO:0071555">
    <property type="term" value="P:cell wall organization"/>
    <property type="evidence" value="ECO:0007669"/>
    <property type="project" value="TreeGrafter"/>
</dbReference>
<evidence type="ECO:0000313" key="12">
    <source>
        <dbReference type="EMBL" id="STZ14093.1"/>
    </source>
</evidence>
<evidence type="ECO:0000256" key="3">
    <source>
        <dbReference type="ARBA" id="ARBA00012865"/>
    </source>
</evidence>
<evidence type="ECO:0000256" key="4">
    <source>
        <dbReference type="ARBA" id="ARBA00022729"/>
    </source>
</evidence>
<dbReference type="Pfam" id="PF00905">
    <property type="entry name" value="Transpeptidase"/>
    <property type="match status" value="1"/>
</dbReference>
<evidence type="ECO:0000259" key="10">
    <source>
        <dbReference type="Pfam" id="PF00905"/>
    </source>
</evidence>
<keyword evidence="13" id="KW-1185">Reference proteome</keyword>
<feature type="domain" description="Penicillin-binding protein transpeptidase" evidence="10">
    <location>
        <begin position="67"/>
        <end position="281"/>
    </location>
</feature>
<sequence length="297" mass="32836">MKLTQFAFLATLASTLIACHTSTQDKMTHTYKALTNQAVAPHLALDLGNSEHQQHIAQLFDELHTKGVLVIYDGKHTHAYGNALQRADTYYSPASTFKIANAIIAIEQGVTNPNEVFIWHGEKRALKDWERDLTLSEAMRVSAVPVYQQIARRVGLDAMRQQLTRLNYGNGKIGNAVDEFWLNGELQITPKEQVKFVHALATNELAVSDSTQAAVRAMLYDTAINQTHIYGKTGLSAGAYPKTGWLAGFAIMPNAQVVSYALNMQIHENTPLSARKQLVHDDLEQLGVVLKDNASNP</sequence>
<dbReference type="Proteomes" id="UP000255279">
    <property type="component" value="Unassembled WGS sequence"/>
</dbReference>
<dbReference type="PROSITE" id="PS51257">
    <property type="entry name" value="PROKAR_LIPOPROTEIN"/>
    <property type="match status" value="1"/>
</dbReference>
<organism evidence="11 13">
    <name type="scientific">Moraxella caviae</name>
    <dbReference type="NCBI Taxonomy" id="34060"/>
    <lineage>
        <taxon>Bacteria</taxon>
        <taxon>Pseudomonadati</taxon>
        <taxon>Pseudomonadota</taxon>
        <taxon>Gammaproteobacteria</taxon>
        <taxon>Moraxellales</taxon>
        <taxon>Moraxellaceae</taxon>
        <taxon>Moraxella</taxon>
    </lineage>
</organism>
<dbReference type="InterPro" id="IPR001460">
    <property type="entry name" value="PCN-bd_Tpept"/>
</dbReference>
<reference evidence="12 14" key="2">
    <citation type="submission" date="2018-06" db="EMBL/GenBank/DDBJ databases">
        <authorList>
            <consortium name="Pathogen Informatics"/>
            <person name="Doyle S."/>
        </authorList>
    </citation>
    <scope>NUCLEOTIDE SEQUENCE [LARGE SCALE GENOMIC DNA]</scope>
    <source>
        <strain evidence="12 14">NCTC10293</strain>
    </source>
</reference>
<dbReference type="EMBL" id="UGQE01000004">
    <property type="protein sequence ID" value="STZ14093.1"/>
    <property type="molecule type" value="Genomic_DNA"/>
</dbReference>
<proteinExistence type="inferred from homology"/>
<evidence type="ECO:0000256" key="5">
    <source>
        <dbReference type="ARBA" id="ARBA00022801"/>
    </source>
</evidence>
<dbReference type="RefSeq" id="WP_158078912.1">
    <property type="nucleotide sequence ID" value="NZ_MUXU01000004.1"/>
</dbReference>
<dbReference type="Gene3D" id="3.40.710.10">
    <property type="entry name" value="DD-peptidase/beta-lactamase superfamily"/>
    <property type="match status" value="1"/>
</dbReference>
<dbReference type="PANTHER" id="PTHR30627">
    <property type="entry name" value="PEPTIDOGLYCAN D,D-TRANSPEPTIDASE"/>
    <property type="match status" value="1"/>
</dbReference>
<dbReference type="GO" id="GO:0008658">
    <property type="term" value="F:penicillin binding"/>
    <property type="evidence" value="ECO:0007669"/>
    <property type="project" value="InterPro"/>
</dbReference>
<dbReference type="InterPro" id="IPR050515">
    <property type="entry name" value="Beta-lactam/transpept"/>
</dbReference>
<evidence type="ECO:0000256" key="9">
    <source>
        <dbReference type="SAM" id="SignalP"/>
    </source>
</evidence>
<evidence type="ECO:0000256" key="6">
    <source>
        <dbReference type="ARBA" id="ARBA00023251"/>
    </source>
</evidence>
<evidence type="ECO:0000313" key="14">
    <source>
        <dbReference type="Proteomes" id="UP000255279"/>
    </source>
</evidence>
<feature type="signal peptide" evidence="9">
    <location>
        <begin position="1"/>
        <end position="18"/>
    </location>
</feature>
<comment type="catalytic activity">
    <reaction evidence="1 8">
        <text>a beta-lactam + H2O = a substituted beta-amino acid</text>
        <dbReference type="Rhea" id="RHEA:20401"/>
        <dbReference type="ChEBI" id="CHEBI:15377"/>
        <dbReference type="ChEBI" id="CHEBI:35627"/>
        <dbReference type="ChEBI" id="CHEBI:140347"/>
        <dbReference type="EC" id="3.5.2.6"/>
    </reaction>
</comment>
<comment type="similarity">
    <text evidence="2 8">Belongs to the class-D beta-lactamase family.</text>
</comment>
<name>A0A1T0ACJ1_9GAMM</name>